<keyword evidence="5" id="KW-1185">Reference proteome</keyword>
<sequence>MASMVVPKSLNPEAPEFFPNYYYNPQNQITQFFYYVNSPIFASPAPDPRSYYSAPPPSSPYVCYPNKNETLVSPTVPTVTEPSPVITVSGQTHLVHEPQVGTQVVAPRGGEREEGGFCGNRRGRGIFNGRQKGYYGHNQKKSLKQQEWKAKSDDGDDDGYKNFKKIGSSSRRHAKRSCSRQHYSFVPIGPDQENTTVMIRNIPNRYSRELLMEFLDDHCMQENEKVKIKNETIVSAFDFLYLPMDFENKANKGYAFVNFTEPKAAWKFNIAVHNKRWNLFQSTKICEIASARIQGKKELVRHFESSVFECERDDYLPVCFSPPRDGSKVTVKETIVGRRIGKW</sequence>
<evidence type="ECO:0000313" key="5">
    <source>
        <dbReference type="Proteomes" id="UP000027138"/>
    </source>
</evidence>
<dbReference type="PANTHER" id="PTHR23189">
    <property type="entry name" value="RNA RECOGNITION MOTIF-CONTAINING"/>
    <property type="match status" value="1"/>
</dbReference>
<dbReference type="Pfam" id="PF04059">
    <property type="entry name" value="RRM_2"/>
    <property type="match status" value="1"/>
</dbReference>
<keyword evidence="1" id="KW-0694">RNA-binding</keyword>
<dbReference type="GO" id="GO:0003723">
    <property type="term" value="F:RNA binding"/>
    <property type="evidence" value="ECO:0007669"/>
    <property type="project" value="UniProtKB-KW"/>
</dbReference>
<dbReference type="EMBL" id="KK914317">
    <property type="protein sequence ID" value="KDP41733.1"/>
    <property type="molecule type" value="Genomic_DNA"/>
</dbReference>
<name>A0A067L3H2_JATCU</name>
<dbReference type="Gene3D" id="3.30.70.330">
    <property type="match status" value="1"/>
</dbReference>
<feature type="region of interest" description="Disordered" evidence="2">
    <location>
        <begin position="129"/>
        <end position="161"/>
    </location>
</feature>
<evidence type="ECO:0000259" key="3">
    <source>
        <dbReference type="Pfam" id="PF04059"/>
    </source>
</evidence>
<dbReference type="InterPro" id="IPR035979">
    <property type="entry name" value="RBD_domain_sf"/>
</dbReference>
<dbReference type="InterPro" id="IPR007201">
    <property type="entry name" value="Mei2-like_Rrm_C"/>
</dbReference>
<dbReference type="Proteomes" id="UP000027138">
    <property type="component" value="Unassembled WGS sequence"/>
</dbReference>
<evidence type="ECO:0000256" key="1">
    <source>
        <dbReference type="ARBA" id="ARBA00022884"/>
    </source>
</evidence>
<evidence type="ECO:0000313" key="4">
    <source>
        <dbReference type="EMBL" id="KDP41733.1"/>
    </source>
</evidence>
<feature type="compositionally biased region" description="Basic and acidic residues" evidence="2">
    <location>
        <begin position="144"/>
        <end position="161"/>
    </location>
</feature>
<feature type="domain" description="Mei2-like C-terminal RNA recognition motif" evidence="3">
    <location>
        <begin position="195"/>
        <end position="303"/>
    </location>
</feature>
<dbReference type="InterPro" id="IPR012677">
    <property type="entry name" value="Nucleotide-bd_a/b_plait_sf"/>
</dbReference>
<organism evidence="4 5">
    <name type="scientific">Jatropha curcas</name>
    <name type="common">Barbados nut</name>
    <dbReference type="NCBI Taxonomy" id="180498"/>
    <lineage>
        <taxon>Eukaryota</taxon>
        <taxon>Viridiplantae</taxon>
        <taxon>Streptophyta</taxon>
        <taxon>Embryophyta</taxon>
        <taxon>Tracheophyta</taxon>
        <taxon>Spermatophyta</taxon>
        <taxon>Magnoliopsida</taxon>
        <taxon>eudicotyledons</taxon>
        <taxon>Gunneridae</taxon>
        <taxon>Pentapetalae</taxon>
        <taxon>rosids</taxon>
        <taxon>fabids</taxon>
        <taxon>Malpighiales</taxon>
        <taxon>Euphorbiaceae</taxon>
        <taxon>Crotonoideae</taxon>
        <taxon>Jatropheae</taxon>
        <taxon>Jatropha</taxon>
    </lineage>
</organism>
<dbReference type="AlphaFoldDB" id="A0A067L3H2"/>
<dbReference type="OrthoDB" id="417481at2759"/>
<evidence type="ECO:0000256" key="2">
    <source>
        <dbReference type="SAM" id="MobiDB-lite"/>
    </source>
</evidence>
<dbReference type="STRING" id="180498.A0A067L3H2"/>
<gene>
    <name evidence="4" type="ORF">JCGZ_26751</name>
</gene>
<protein>
    <recommendedName>
        <fullName evidence="3">Mei2-like C-terminal RNA recognition motif domain-containing protein</fullName>
    </recommendedName>
</protein>
<reference evidence="4 5" key="1">
    <citation type="journal article" date="2014" name="PLoS ONE">
        <title>Global Analysis of Gene Expression Profiles in Physic Nut (Jatropha curcas L.) Seedlings Exposed to Salt Stress.</title>
        <authorList>
            <person name="Zhang L."/>
            <person name="Zhang C."/>
            <person name="Wu P."/>
            <person name="Chen Y."/>
            <person name="Li M."/>
            <person name="Jiang H."/>
            <person name="Wu G."/>
        </authorList>
    </citation>
    <scope>NUCLEOTIDE SEQUENCE [LARGE SCALE GENOMIC DNA]</scope>
    <source>
        <strain evidence="5">cv. GZQX0401</strain>
        <tissue evidence="4">Young leaves</tissue>
    </source>
</reference>
<accession>A0A067L3H2</accession>
<dbReference type="SUPFAM" id="SSF54928">
    <property type="entry name" value="RNA-binding domain, RBD"/>
    <property type="match status" value="1"/>
</dbReference>
<proteinExistence type="predicted"/>